<keyword evidence="2" id="KW-1185">Reference proteome</keyword>
<dbReference type="OrthoDB" id="7832598at2"/>
<proteinExistence type="predicted"/>
<dbReference type="AlphaFoldDB" id="A0A0P1G4N5"/>
<dbReference type="RefSeq" id="WP_058263997.1">
    <property type="nucleotide sequence ID" value="NZ_CP051181.1"/>
</dbReference>
<protein>
    <submittedName>
        <fullName evidence="1">Uncharacterized protein</fullName>
    </submittedName>
</protein>
<gene>
    <name evidence="1" type="ORF">TG4357_03303</name>
</gene>
<accession>A0A0P1G4N5</accession>
<name>A0A0P1G4N5_THAGE</name>
<sequence>MEKVYRFAEYRRAAWFSVEGNVEKYLRDAWKIGPNSGDRIVYRPDGSSIMANEIFDYGEHGVGLQCVRYVDGQPVGVVPMTGNSAASLAEKQPGNSENYLETAIFALISDNNIASVNAGRGGATLREFLRGYFQNMGLEEDAAKFDLTRIAAVDKIQKIQNSGGVEKVQLDLALKEATMMHIEETIDGKLRADGLRSQLAAVAQKIFASQGHPAKLANSNNGKMRLTISVPSRDPQPAKEGLDAVAGVLTEDEFSDDYVLMLRNGDTITPSEISAKCRIRVSRYANTLDLNEVMTALRGYMAELYLNGQTDV</sequence>
<evidence type="ECO:0000313" key="1">
    <source>
        <dbReference type="EMBL" id="CUH67953.1"/>
    </source>
</evidence>
<organism evidence="1 2">
    <name type="scientific">Thalassovita gelatinovora</name>
    <name type="common">Thalassobius gelatinovorus</name>
    <dbReference type="NCBI Taxonomy" id="53501"/>
    <lineage>
        <taxon>Bacteria</taxon>
        <taxon>Pseudomonadati</taxon>
        <taxon>Pseudomonadota</taxon>
        <taxon>Alphaproteobacteria</taxon>
        <taxon>Rhodobacterales</taxon>
        <taxon>Roseobacteraceae</taxon>
        <taxon>Thalassovita</taxon>
    </lineage>
</organism>
<reference evidence="1 2" key="1">
    <citation type="submission" date="2015-09" db="EMBL/GenBank/DDBJ databases">
        <authorList>
            <consortium name="Swine Surveillance"/>
        </authorList>
    </citation>
    <scope>NUCLEOTIDE SEQUENCE [LARGE SCALE GENOMIC DNA]</scope>
    <source>
        <strain evidence="1 2">CECT 4357</strain>
    </source>
</reference>
<dbReference type="EMBL" id="CYSA01000027">
    <property type="protein sequence ID" value="CUH67953.1"/>
    <property type="molecule type" value="Genomic_DNA"/>
</dbReference>
<dbReference type="Proteomes" id="UP000051587">
    <property type="component" value="Unassembled WGS sequence"/>
</dbReference>
<evidence type="ECO:0000313" key="2">
    <source>
        <dbReference type="Proteomes" id="UP000051587"/>
    </source>
</evidence>